<proteinExistence type="predicted"/>
<dbReference type="STRING" id="670307.HYPDE_23798"/>
<evidence type="ECO:0000313" key="2">
    <source>
        <dbReference type="Proteomes" id="UP000005952"/>
    </source>
</evidence>
<dbReference type="HOGENOM" id="CLU_2861697_0_0_5"/>
<dbReference type="OrthoDB" id="7933906at2"/>
<accession>N0B8S3</accession>
<reference evidence="1 2" key="1">
    <citation type="journal article" date="2013" name="Genome Announc.">
        <title>Genome sequences for three denitrifying bacterial strains isolated from a uranium- and nitrate-contaminated subsurface environment.</title>
        <authorList>
            <person name="Venkatramanan R."/>
            <person name="Prakash O."/>
            <person name="Woyke T."/>
            <person name="Chain P."/>
            <person name="Goodwin L.A."/>
            <person name="Watson D."/>
            <person name="Brooks S."/>
            <person name="Kostka J.E."/>
            <person name="Green S.J."/>
        </authorList>
    </citation>
    <scope>NUCLEOTIDE SEQUENCE [LARGE SCALE GENOMIC DNA]</scope>
    <source>
        <strain evidence="1 2">1NES1</strain>
    </source>
</reference>
<dbReference type="RefSeq" id="WP_015596483.1">
    <property type="nucleotide sequence ID" value="NC_021172.1"/>
</dbReference>
<sequence>MFSIYEITAAPHFPHALLPLITATVKHGAVVSVQVSPAGGAADVEIIERGGEICVAISASLSES</sequence>
<gene>
    <name evidence="1" type="ORF">HYPDE_23798</name>
</gene>
<dbReference type="KEGG" id="hdt:HYPDE_23798"/>
<dbReference type="AlphaFoldDB" id="N0B8S3"/>
<evidence type="ECO:0000313" key="1">
    <source>
        <dbReference type="EMBL" id="AGK56445.1"/>
    </source>
</evidence>
<keyword evidence="2" id="KW-1185">Reference proteome</keyword>
<protein>
    <submittedName>
        <fullName evidence="1">Uncharacterized protein</fullName>
    </submittedName>
</protein>
<dbReference type="EMBL" id="CP005587">
    <property type="protein sequence ID" value="AGK56445.1"/>
    <property type="molecule type" value="Genomic_DNA"/>
</dbReference>
<organism evidence="1 2">
    <name type="scientific">Hyphomicrobium denitrificans 1NES1</name>
    <dbReference type="NCBI Taxonomy" id="670307"/>
    <lineage>
        <taxon>Bacteria</taxon>
        <taxon>Pseudomonadati</taxon>
        <taxon>Pseudomonadota</taxon>
        <taxon>Alphaproteobacteria</taxon>
        <taxon>Hyphomicrobiales</taxon>
        <taxon>Hyphomicrobiaceae</taxon>
        <taxon>Hyphomicrobium</taxon>
    </lineage>
</organism>
<dbReference type="Proteomes" id="UP000005952">
    <property type="component" value="Chromosome"/>
</dbReference>
<name>N0B8S3_9HYPH</name>